<proteinExistence type="predicted"/>
<sequence length="392" mass="45719">MADEFNLPVSALPRELLLLIRLLRMDDDAGSSAFSSDDFRDVDWALFLRLGSHHRVYPLLYLHLKRLNSVHVPARVMNSLQAAYNKNTFHMLHLTAEMERVSRLLEEHRIRSLVLKGPVLAEALYGSLSHRTSKDLDILIPENKLEEAERVLIASGYRQDHEVPRVLNDLKMKTHHVSYTHPEKEVQIEIHWRLNPSTVAEPAFDELWNRRRSSAISGFPVYFLGSEDLFYYLTSHGARHGWFRLRWLADMDRLIRSPLHAASLLKLMQQHEGIHIGGQAVLLASQLFMTPIPEPLRPLTSGGHSRRLARRALFIIKDVTNLQSSKDVNTHYKGYIFAMMSNRQRWRYMAERLYPSSLDTALLPLPKPLHFLYFPLRPFLWFWRRMKHQANS</sequence>
<dbReference type="RefSeq" id="WP_258387682.1">
    <property type="nucleotide sequence ID" value="NZ_CP091430.1"/>
</dbReference>
<protein>
    <submittedName>
        <fullName evidence="1">Nucleotidyltransferase family protein</fullName>
    </submittedName>
</protein>
<organism evidence="1 2">
    <name type="scientific">Paenibacillus spongiae</name>
    <dbReference type="NCBI Taxonomy" id="2909671"/>
    <lineage>
        <taxon>Bacteria</taxon>
        <taxon>Bacillati</taxon>
        <taxon>Bacillota</taxon>
        <taxon>Bacilli</taxon>
        <taxon>Bacillales</taxon>
        <taxon>Paenibacillaceae</taxon>
        <taxon>Paenibacillus</taxon>
    </lineage>
</organism>
<reference evidence="1" key="1">
    <citation type="submission" date="2022-01" db="EMBL/GenBank/DDBJ databases">
        <title>Paenibacillus spongiae sp. nov., isolated from marine sponge.</title>
        <authorList>
            <person name="Li Z."/>
            <person name="Zhang M."/>
        </authorList>
    </citation>
    <scope>NUCLEOTIDE SEQUENCE</scope>
    <source>
        <strain evidence="1">PHS-Z3</strain>
    </source>
</reference>
<evidence type="ECO:0000313" key="2">
    <source>
        <dbReference type="Proteomes" id="UP001057877"/>
    </source>
</evidence>
<name>A0ABY5SGK2_9BACL</name>
<dbReference type="Proteomes" id="UP001057877">
    <property type="component" value="Chromosome"/>
</dbReference>
<dbReference type="EMBL" id="CP091430">
    <property type="protein sequence ID" value="UVI31620.1"/>
    <property type="molecule type" value="Genomic_DNA"/>
</dbReference>
<dbReference type="SUPFAM" id="SSF81301">
    <property type="entry name" value="Nucleotidyltransferase"/>
    <property type="match status" value="1"/>
</dbReference>
<accession>A0ABY5SGK2</accession>
<dbReference type="Pfam" id="PF14907">
    <property type="entry name" value="NTP_transf_5"/>
    <property type="match status" value="1"/>
</dbReference>
<dbReference type="InterPro" id="IPR039498">
    <property type="entry name" value="NTP_transf_5"/>
</dbReference>
<dbReference type="InterPro" id="IPR043519">
    <property type="entry name" value="NT_sf"/>
</dbReference>
<keyword evidence="2" id="KW-1185">Reference proteome</keyword>
<evidence type="ECO:0000313" key="1">
    <source>
        <dbReference type="EMBL" id="UVI31620.1"/>
    </source>
</evidence>
<gene>
    <name evidence="1" type="ORF">L1F29_07305</name>
</gene>